<gene>
    <name evidence="1" type="ORF">JG688_00013616</name>
</gene>
<dbReference type="AlphaFoldDB" id="A0A8J5MDV6"/>
<reference evidence="1" key="1">
    <citation type="submission" date="2021-01" db="EMBL/GenBank/DDBJ databases">
        <title>Phytophthora aleatoria, a newly-described species from Pinus radiata is distinct from Phytophthora cactorum isolates based on comparative genomics.</title>
        <authorList>
            <person name="Mcdougal R."/>
            <person name="Panda P."/>
            <person name="Williams N."/>
            <person name="Studholme D.J."/>
        </authorList>
    </citation>
    <scope>NUCLEOTIDE SEQUENCE</scope>
    <source>
        <strain evidence="1">NZFS 4037</strain>
    </source>
</reference>
<dbReference type="Proteomes" id="UP000709295">
    <property type="component" value="Unassembled WGS sequence"/>
</dbReference>
<protein>
    <recommendedName>
        <fullName evidence="3">Tyr recombinase domain-containing protein</fullName>
    </recommendedName>
</protein>
<sequence>MATAIKAAARECGMDPSRYSTHSVRIGGSTALLNAGADRLAIKGHGLVDVKRV</sequence>
<name>A0A8J5MDV6_9STRA</name>
<evidence type="ECO:0000313" key="2">
    <source>
        <dbReference type="Proteomes" id="UP000709295"/>
    </source>
</evidence>
<accession>A0A8J5MDV6</accession>
<comment type="caution">
    <text evidence="1">The sequence shown here is derived from an EMBL/GenBank/DDBJ whole genome shotgun (WGS) entry which is preliminary data.</text>
</comment>
<evidence type="ECO:0000313" key="1">
    <source>
        <dbReference type="EMBL" id="KAG6951695.1"/>
    </source>
</evidence>
<keyword evidence="2" id="KW-1185">Reference proteome</keyword>
<proteinExistence type="predicted"/>
<dbReference type="EMBL" id="JAENGY010001177">
    <property type="protein sequence ID" value="KAG6951695.1"/>
    <property type="molecule type" value="Genomic_DNA"/>
</dbReference>
<organism evidence="1 2">
    <name type="scientific">Phytophthora aleatoria</name>
    <dbReference type="NCBI Taxonomy" id="2496075"/>
    <lineage>
        <taxon>Eukaryota</taxon>
        <taxon>Sar</taxon>
        <taxon>Stramenopiles</taxon>
        <taxon>Oomycota</taxon>
        <taxon>Peronosporomycetes</taxon>
        <taxon>Peronosporales</taxon>
        <taxon>Peronosporaceae</taxon>
        <taxon>Phytophthora</taxon>
    </lineage>
</organism>
<evidence type="ECO:0008006" key="3">
    <source>
        <dbReference type="Google" id="ProtNLM"/>
    </source>
</evidence>